<dbReference type="InterPro" id="IPR045119">
    <property type="entry name" value="SUN1-5"/>
</dbReference>
<reference evidence="6" key="1">
    <citation type="submission" date="2022-08" db="UniProtKB">
        <authorList>
            <consortium name="EnsemblMetazoa"/>
        </authorList>
    </citation>
    <scope>IDENTIFICATION</scope>
    <source>
        <strain evidence="6">05x7-T-G4-1.051#20</strain>
    </source>
</reference>
<dbReference type="GO" id="GO:0034993">
    <property type="term" value="C:meiotic nuclear membrane microtubule tethering complex"/>
    <property type="evidence" value="ECO:0007669"/>
    <property type="project" value="TreeGrafter"/>
</dbReference>
<protein>
    <recommendedName>
        <fullName evidence="5">SUN domain-containing protein</fullName>
    </recommendedName>
</protein>
<evidence type="ECO:0000313" key="6">
    <source>
        <dbReference type="EnsemblMetazoa" id="G295.5:cds"/>
    </source>
</evidence>
<evidence type="ECO:0000259" key="5">
    <source>
        <dbReference type="PROSITE" id="PS51469"/>
    </source>
</evidence>
<sequence length="226" mass="24998">MTEKIMKEIPQTEATEVYVSESGVQGKVTEMAVRQIVTEALEKFSADKIAMPDFALESAGGSIISTKCSETFHKNTARLSILGIPLWYVSNSPRSVIQPEMQPGSCWAFQGRRGHLVIELSANITPTAFTLEHIPKSIAPEGKIDSAPKEFTVLGLSNEFDTVGSNLGNFTYNESGPPLQTFSIKKPNVGNYKFVQLSVLENHGNPLYTCIYRFRVHGIPYKPKKK</sequence>
<dbReference type="GO" id="GO:0043495">
    <property type="term" value="F:protein-membrane adaptor activity"/>
    <property type="evidence" value="ECO:0007669"/>
    <property type="project" value="TreeGrafter"/>
</dbReference>
<evidence type="ECO:0000313" key="7">
    <source>
        <dbReference type="Proteomes" id="UP000005408"/>
    </source>
</evidence>
<dbReference type="PANTHER" id="PTHR12911:SF8">
    <property type="entry name" value="KLAROID PROTEIN-RELATED"/>
    <property type="match status" value="1"/>
</dbReference>
<keyword evidence="7" id="KW-1185">Reference proteome</keyword>
<organism evidence="6 7">
    <name type="scientific">Magallana gigas</name>
    <name type="common">Pacific oyster</name>
    <name type="synonym">Crassostrea gigas</name>
    <dbReference type="NCBI Taxonomy" id="29159"/>
    <lineage>
        <taxon>Eukaryota</taxon>
        <taxon>Metazoa</taxon>
        <taxon>Spiralia</taxon>
        <taxon>Lophotrochozoa</taxon>
        <taxon>Mollusca</taxon>
        <taxon>Bivalvia</taxon>
        <taxon>Autobranchia</taxon>
        <taxon>Pteriomorphia</taxon>
        <taxon>Ostreida</taxon>
        <taxon>Ostreoidea</taxon>
        <taxon>Ostreidae</taxon>
        <taxon>Magallana</taxon>
    </lineage>
</organism>
<name>A0A8W8LSD4_MAGGI</name>
<dbReference type="PROSITE" id="PS51469">
    <property type="entry name" value="SUN"/>
    <property type="match status" value="1"/>
</dbReference>
<dbReference type="PANTHER" id="PTHR12911">
    <property type="entry name" value="SAD1/UNC-84-LIKE PROTEIN-RELATED"/>
    <property type="match status" value="1"/>
</dbReference>
<dbReference type="AlphaFoldDB" id="A0A8W8LSD4"/>
<accession>A0A8W8LSD4</accession>
<evidence type="ECO:0000256" key="1">
    <source>
        <dbReference type="ARBA" id="ARBA00004370"/>
    </source>
</evidence>
<keyword evidence="3" id="KW-1133">Transmembrane helix</keyword>
<comment type="subcellular location">
    <subcellularLocation>
        <location evidence="1">Membrane</location>
    </subcellularLocation>
</comment>
<dbReference type="Gene3D" id="2.60.120.260">
    <property type="entry name" value="Galactose-binding domain-like"/>
    <property type="match status" value="1"/>
</dbReference>
<proteinExistence type="predicted"/>
<evidence type="ECO:0000256" key="2">
    <source>
        <dbReference type="ARBA" id="ARBA00022692"/>
    </source>
</evidence>
<feature type="domain" description="SUN" evidence="5">
    <location>
        <begin position="60"/>
        <end position="221"/>
    </location>
</feature>
<keyword evidence="4" id="KW-0472">Membrane</keyword>
<dbReference type="InterPro" id="IPR012919">
    <property type="entry name" value="SUN_dom"/>
</dbReference>
<evidence type="ECO:0000256" key="3">
    <source>
        <dbReference type="ARBA" id="ARBA00022989"/>
    </source>
</evidence>
<evidence type="ECO:0000256" key="4">
    <source>
        <dbReference type="ARBA" id="ARBA00023136"/>
    </source>
</evidence>
<dbReference type="EnsemblMetazoa" id="G295.5">
    <property type="protein sequence ID" value="G295.5:cds"/>
    <property type="gene ID" value="G295"/>
</dbReference>
<dbReference type="Proteomes" id="UP000005408">
    <property type="component" value="Unassembled WGS sequence"/>
</dbReference>
<dbReference type="Pfam" id="PF07738">
    <property type="entry name" value="Sad1_UNC"/>
    <property type="match status" value="1"/>
</dbReference>
<keyword evidence="2" id="KW-0812">Transmembrane</keyword>